<evidence type="ECO:0000256" key="2">
    <source>
        <dbReference type="SAM" id="Phobius"/>
    </source>
</evidence>
<evidence type="ECO:0000256" key="1">
    <source>
        <dbReference type="SAM" id="Coils"/>
    </source>
</evidence>
<sequence>MSSQNNIEEHEDVVVIEQRDKRTQIYIAIAAVLGIALGGLVGSIVTAYKWESAYQSLEEKYQVLAQDKTQLVSQVQVREAGLEKEVEDKVAALLAAKEAEHQKELKALQSQLTEVEKVNLSLESQVKQQNDKISTTKSENEKLTRQSGIQATMLERSREVFQKELKVSQELESLEKERESLLPKISKLKKECDVYLEGKSWDVKSDVCNKHDEATSRLSQVDQLIEVHKMDLKQIKEMSEDMGL</sequence>
<protein>
    <submittedName>
        <fullName evidence="3">Chromosome partitioning protein ParA</fullName>
    </submittedName>
</protein>
<evidence type="ECO:0000313" key="3">
    <source>
        <dbReference type="EMBL" id="ANQ12746.1"/>
    </source>
</evidence>
<gene>
    <name evidence="3" type="ORF">BA890_08190</name>
</gene>
<dbReference type="RefSeq" id="WP_020336369.1">
    <property type="nucleotide sequence ID" value="NZ_ATFJ01000044.1"/>
</dbReference>
<dbReference type="KEGG" id="vna:PN96_05150"/>
<feature type="transmembrane region" description="Helical" evidence="2">
    <location>
        <begin position="25"/>
        <end position="48"/>
    </location>
</feature>
<dbReference type="Proteomes" id="UP000092741">
    <property type="component" value="Chromosome 1"/>
</dbReference>
<keyword evidence="2" id="KW-0472">Membrane</keyword>
<keyword evidence="2" id="KW-0812">Transmembrane</keyword>
<proteinExistence type="predicted"/>
<accession>A0AAN0Y2Q0</accession>
<feature type="coiled-coil region" evidence="1">
    <location>
        <begin position="54"/>
        <end position="146"/>
    </location>
</feature>
<dbReference type="EMBL" id="CP016345">
    <property type="protein sequence ID" value="ANQ12746.1"/>
    <property type="molecule type" value="Genomic_DNA"/>
</dbReference>
<evidence type="ECO:0000313" key="4">
    <source>
        <dbReference type="Proteomes" id="UP000092741"/>
    </source>
</evidence>
<keyword evidence="1" id="KW-0175">Coiled coil</keyword>
<dbReference type="GeneID" id="70912169"/>
<reference evidence="3 4" key="1">
    <citation type="submission" date="2016-07" db="EMBL/GenBank/DDBJ databases">
        <title>Developing Vibrio natriegens as a novel, fast-growing host for biotechnology.</title>
        <authorList>
            <person name="Weinstock M.T."/>
            <person name="Hesek E.D."/>
            <person name="Wilson C.M."/>
            <person name="Gibson D.G."/>
        </authorList>
    </citation>
    <scope>NUCLEOTIDE SEQUENCE [LARGE SCALE GENOMIC DNA]</scope>
    <source>
        <strain evidence="3 4">ATCC 14048</strain>
    </source>
</reference>
<name>A0AAN0Y2Q0_VIBNA</name>
<dbReference type="AlphaFoldDB" id="A0AAN0Y2Q0"/>
<organism evidence="3 4">
    <name type="scientific">Vibrio natriegens NBRC 15636 = ATCC 14048 = DSM 759</name>
    <dbReference type="NCBI Taxonomy" id="1219067"/>
    <lineage>
        <taxon>Bacteria</taxon>
        <taxon>Pseudomonadati</taxon>
        <taxon>Pseudomonadota</taxon>
        <taxon>Gammaproteobacteria</taxon>
        <taxon>Vibrionales</taxon>
        <taxon>Vibrionaceae</taxon>
        <taxon>Vibrio</taxon>
    </lineage>
</organism>
<keyword evidence="4" id="KW-1185">Reference proteome</keyword>
<keyword evidence="2" id="KW-1133">Transmembrane helix</keyword>